<gene>
    <name evidence="1" type="ORF">STOKER_21</name>
</gene>
<accession>A0AC61TQE7</accession>
<sequence length="750" mass="81784">MAIINTLLTITDKMTPGLKKAEKGVEDFSNKSNKKLKETEKGANSLKGAFDNIKNFDTKSLDGFSNSLRRVDTQLVSAEGSAAKFLVRVGMLGGGLVLGAGLLFKMASASAAYVKSMREAAETTGSSIQMLQQLNLLFGDTGITIEKYAEMNASAMKSMGQGFSQGTGAMVKSLTAAGIDLQQFNVYLNQTDGGLKAIIHAYYELQSAGKSKAEIAQAMESMASGASGLMNQLSKLKTEQEALTAIQSTHAGVTEEAAAAYAAFDAKVDELRIKFDDWKANALAPTVVELNNLLDILNGNWEGTNFTKWMKDFYYGGDTIVAKFLRDIDGVSALDVPGEALDRLQGFANLAQSNYDSIYAKPGGWEKPGKDPKGKKGAKDNSAAKLEAEKENARKWLEQIDINNAEEQTKAELNYREQLRKLDKFLKDKAVTQAQYDHGVAALNAELDEKTRQNTYNRRLAELQDQKGQMLLTENQYNEKMLDLDKTFTQQKIDAQYYTEMERLKFLHDSKLMAEEEFQNKMLGLETKRSYDLRRLEESQTNKRQRLDYAKQAESLKLYTDNMNNGINIANQFATAIQNQQEQGTAAWYAAAIATKAMAVAQAIMLANLTAANVAATTPGVGAIAAGEAARSWGYANAAMIAATGIIEVAGARESGGQVQAGKSYLVGEKGPELFTPGTSSGGQITSNKNLREAIDGQAGGVEVVYAPEVHFHGNDYSQEDMDNIVNLINVKFDEKINQAMRYGGVLYKG</sequence>
<protein>
    <submittedName>
        <fullName evidence="1">Tape measure protein</fullName>
    </submittedName>
</protein>
<evidence type="ECO:0000313" key="2">
    <source>
        <dbReference type="Proteomes" id="UP000828796"/>
    </source>
</evidence>
<reference evidence="1" key="1">
    <citation type="submission" date="2021-10" db="EMBL/GenBank/DDBJ databases">
        <authorList>
            <person name="Tyson S."/>
            <person name="Davis R."/>
            <person name="Hanis T."/>
            <person name="Alger T."/>
            <person name="Sharma R."/>
            <person name="Melhado E."/>
            <person name="Brundage B."/>
            <person name="Thurgood T."/>
            <person name="Sharma R."/>
            <person name="Grose J."/>
        </authorList>
    </citation>
    <scope>NUCLEOTIDE SEQUENCE</scope>
</reference>
<dbReference type="Proteomes" id="UP000828796">
    <property type="component" value="Segment"/>
</dbReference>
<evidence type="ECO:0000313" key="1">
    <source>
        <dbReference type="EMBL" id="UGO53768.1"/>
    </source>
</evidence>
<keyword evidence="2" id="KW-1185">Reference proteome</keyword>
<name>A0AC61TQE7_9CAUD</name>
<proteinExistence type="predicted"/>
<dbReference type="EMBL" id="OL539464">
    <property type="protein sequence ID" value="UGO53768.1"/>
    <property type="molecule type" value="Genomic_DNA"/>
</dbReference>
<organism evidence="1 2">
    <name type="scientific">Serratia phage vB_SmaS_Stoker</name>
    <dbReference type="NCBI Taxonomy" id="2902692"/>
    <lineage>
        <taxon>Viruses</taxon>
        <taxon>Duplodnaviria</taxon>
        <taxon>Heunggongvirae</taxon>
        <taxon>Uroviricota</taxon>
        <taxon>Caudoviricetes</taxon>
        <taxon>Bonzeevirus</taxon>
        <taxon>Bonzeevirus stocker</taxon>
    </lineage>
</organism>